<evidence type="ECO:0000256" key="3">
    <source>
        <dbReference type="ARBA" id="ARBA00011823"/>
    </source>
</evidence>
<comment type="subunit">
    <text evidence="3">Homooctamer.</text>
</comment>
<keyword evidence="7" id="KW-0456">Lyase</keyword>
<evidence type="ECO:0000256" key="4">
    <source>
        <dbReference type="ARBA" id="ARBA00012053"/>
    </source>
</evidence>
<keyword evidence="6" id="KW-0350">Heme biosynthesis</keyword>
<protein>
    <recommendedName>
        <fullName evidence="5">Delta-aminolevulinic acid dehydratase</fullName>
        <ecNumber evidence="4">4.2.1.24</ecNumber>
    </recommendedName>
    <alternativeName>
        <fullName evidence="10">Porphobilinogen synthase</fullName>
    </alternativeName>
</protein>
<comment type="catalytic activity">
    <reaction evidence="11">
        <text>2 5-aminolevulinate = porphobilinogen + 2 H2O + H(+)</text>
        <dbReference type="Rhea" id="RHEA:24064"/>
        <dbReference type="ChEBI" id="CHEBI:15377"/>
        <dbReference type="ChEBI" id="CHEBI:15378"/>
        <dbReference type="ChEBI" id="CHEBI:58126"/>
        <dbReference type="ChEBI" id="CHEBI:356416"/>
        <dbReference type="EC" id="4.2.1.24"/>
    </reaction>
</comment>
<gene>
    <name evidence="13" type="ORF">ETD96_29380</name>
</gene>
<dbReference type="SUPFAM" id="SSF51569">
    <property type="entry name" value="Aldolase"/>
    <property type="match status" value="1"/>
</dbReference>
<sequence length="336" mass="35202">MVGRFQGPSSRYTNGPALTSIGQSFNNSSVKVRWDVFKGAYLQLSADRLVMVVLVREDGREGGPVPTYRLEQLPRLTARAHKAGVTALKVFATDRRDASGSTATAGASVMTRAVRAIKSTRLGIQVMTETCLCGYLSSGDCHLTARNGRPDQAATIAALAQQAVAQAKAGADVIGPAAMVPGSIAACRSALDSAGYSRVGIMPHLIVNSRLYSGYRAAMGIRPQNKQRPFQLPASGSTATAVERGLLMLSEGADSLLIEPALFSTDILCALYARSGVPLLPFSVSGECVLPPALLAEEYAMLLRAGASRVVSHAALTLVATLSNAPSTVPTSRKPS</sequence>
<dbReference type="GO" id="GO:0008270">
    <property type="term" value="F:zinc ion binding"/>
    <property type="evidence" value="ECO:0007669"/>
    <property type="project" value="TreeGrafter"/>
</dbReference>
<dbReference type="PANTHER" id="PTHR11458:SF0">
    <property type="entry name" value="DELTA-AMINOLEVULINIC ACID DEHYDRATASE"/>
    <property type="match status" value="1"/>
</dbReference>
<comment type="similarity">
    <text evidence="2 12">Belongs to the ALAD family.</text>
</comment>
<dbReference type="EC" id="4.2.1.24" evidence="4"/>
<accession>A0A5S4GIM2</accession>
<dbReference type="OrthoDB" id="3467584at2"/>
<dbReference type="PRINTS" id="PR00144">
    <property type="entry name" value="DALDHYDRTASE"/>
</dbReference>
<dbReference type="GO" id="GO:0006782">
    <property type="term" value="P:protoporphyrinogen IX biosynthetic process"/>
    <property type="evidence" value="ECO:0007669"/>
    <property type="project" value="UniProtKB-UniPathway"/>
</dbReference>
<dbReference type="Pfam" id="PF00490">
    <property type="entry name" value="ALAD"/>
    <property type="match status" value="1"/>
</dbReference>
<evidence type="ECO:0000256" key="12">
    <source>
        <dbReference type="RuleBase" id="RU004161"/>
    </source>
</evidence>
<dbReference type="GO" id="GO:0004655">
    <property type="term" value="F:porphobilinogen synthase activity"/>
    <property type="evidence" value="ECO:0007669"/>
    <property type="project" value="UniProtKB-EC"/>
</dbReference>
<evidence type="ECO:0000256" key="1">
    <source>
        <dbReference type="ARBA" id="ARBA00004694"/>
    </source>
</evidence>
<dbReference type="SMART" id="SM01004">
    <property type="entry name" value="ALAD"/>
    <property type="match status" value="1"/>
</dbReference>
<dbReference type="UniPathway" id="UPA00251">
    <property type="reaction ID" value="UER00318"/>
</dbReference>
<dbReference type="InterPro" id="IPR013785">
    <property type="entry name" value="Aldolase_TIM"/>
</dbReference>
<comment type="pathway">
    <text evidence="1">Porphyrin-containing compound metabolism; protoporphyrin-IX biosynthesis; coproporphyrinogen-III from 5-aminolevulinate: step 1/4.</text>
</comment>
<name>A0A5S4GIM2_9ACTN</name>
<evidence type="ECO:0000256" key="8">
    <source>
        <dbReference type="ARBA" id="ARBA00023244"/>
    </source>
</evidence>
<dbReference type="PANTHER" id="PTHR11458">
    <property type="entry name" value="DELTA-AMINOLEVULINIC ACID DEHYDRATASE"/>
    <property type="match status" value="1"/>
</dbReference>
<dbReference type="AlphaFoldDB" id="A0A5S4GIM2"/>
<organism evidence="13 14">
    <name type="scientific">Actinomadura geliboluensis</name>
    <dbReference type="NCBI Taxonomy" id="882440"/>
    <lineage>
        <taxon>Bacteria</taxon>
        <taxon>Bacillati</taxon>
        <taxon>Actinomycetota</taxon>
        <taxon>Actinomycetes</taxon>
        <taxon>Streptosporangiales</taxon>
        <taxon>Thermomonosporaceae</taxon>
        <taxon>Actinomadura</taxon>
    </lineage>
</organism>
<proteinExistence type="inferred from homology"/>
<evidence type="ECO:0000256" key="11">
    <source>
        <dbReference type="ARBA" id="ARBA00047651"/>
    </source>
</evidence>
<evidence type="ECO:0000313" key="13">
    <source>
        <dbReference type="EMBL" id="TMR32562.1"/>
    </source>
</evidence>
<comment type="function">
    <text evidence="9">Catalyzes an early step in the biosynthesis of tetrapyrroles. Binds two molecules of 5-aminolevulinate per subunit, each at a distinct site, and catalyzes their condensation to form porphobilinogen.</text>
</comment>
<dbReference type="GO" id="GO:0005829">
    <property type="term" value="C:cytosol"/>
    <property type="evidence" value="ECO:0007669"/>
    <property type="project" value="TreeGrafter"/>
</dbReference>
<dbReference type="InterPro" id="IPR001731">
    <property type="entry name" value="ALAD"/>
</dbReference>
<evidence type="ECO:0000256" key="6">
    <source>
        <dbReference type="ARBA" id="ARBA00023133"/>
    </source>
</evidence>
<evidence type="ECO:0000256" key="10">
    <source>
        <dbReference type="ARBA" id="ARBA00032837"/>
    </source>
</evidence>
<comment type="caution">
    <text evidence="13">The sequence shown here is derived from an EMBL/GenBank/DDBJ whole genome shotgun (WGS) entry which is preliminary data.</text>
</comment>
<evidence type="ECO:0000256" key="7">
    <source>
        <dbReference type="ARBA" id="ARBA00023239"/>
    </source>
</evidence>
<dbReference type="RefSeq" id="WP_138639744.1">
    <property type="nucleotide sequence ID" value="NZ_VCKZ01000263.1"/>
</dbReference>
<evidence type="ECO:0000256" key="9">
    <source>
        <dbReference type="ARBA" id="ARBA00025628"/>
    </source>
</evidence>
<keyword evidence="8" id="KW-0627">Porphyrin biosynthesis</keyword>
<evidence type="ECO:0000256" key="2">
    <source>
        <dbReference type="ARBA" id="ARBA00008055"/>
    </source>
</evidence>
<evidence type="ECO:0000313" key="14">
    <source>
        <dbReference type="Proteomes" id="UP000305238"/>
    </source>
</evidence>
<dbReference type="EMBL" id="VCKZ01000263">
    <property type="protein sequence ID" value="TMR32562.1"/>
    <property type="molecule type" value="Genomic_DNA"/>
</dbReference>
<evidence type="ECO:0000256" key="5">
    <source>
        <dbReference type="ARBA" id="ARBA00020771"/>
    </source>
</evidence>
<reference evidence="13 14" key="1">
    <citation type="submission" date="2019-05" db="EMBL/GenBank/DDBJ databases">
        <title>Draft genome sequence of Actinomadura geliboluensis A8036.</title>
        <authorList>
            <person name="Saricaoglu S."/>
            <person name="Isik K."/>
        </authorList>
    </citation>
    <scope>NUCLEOTIDE SEQUENCE [LARGE SCALE GENOMIC DNA]</scope>
    <source>
        <strain evidence="13 14">A8036</strain>
    </source>
</reference>
<dbReference type="Proteomes" id="UP000305238">
    <property type="component" value="Unassembled WGS sequence"/>
</dbReference>
<dbReference type="Gene3D" id="3.20.20.70">
    <property type="entry name" value="Aldolase class I"/>
    <property type="match status" value="1"/>
</dbReference>
<keyword evidence="14" id="KW-1185">Reference proteome</keyword>